<dbReference type="EMBL" id="CYKH01001954">
    <property type="protein sequence ID" value="CUI15249.1"/>
    <property type="molecule type" value="Genomic_DNA"/>
</dbReference>
<dbReference type="Pfam" id="PF03009">
    <property type="entry name" value="GDPD"/>
    <property type="match status" value="1"/>
</dbReference>
<reference evidence="5" key="1">
    <citation type="submission" date="2015-09" db="EMBL/GenBank/DDBJ databases">
        <authorList>
            <consortium name="Pathogen Informatics"/>
        </authorList>
    </citation>
    <scope>NUCLEOTIDE SEQUENCE [LARGE SCALE GENOMIC DNA]</scope>
    <source>
        <strain evidence="5">Lake Konstanz</strain>
    </source>
</reference>
<evidence type="ECO:0000313" key="5">
    <source>
        <dbReference type="Proteomes" id="UP000051952"/>
    </source>
</evidence>
<name>A0A0S4KJA2_BODSA</name>
<dbReference type="VEuPathDB" id="TriTrypDB:BSAL_33430"/>
<dbReference type="CDD" id="cd08556">
    <property type="entry name" value="GDPD"/>
    <property type="match status" value="1"/>
</dbReference>
<dbReference type="PROSITE" id="PS50007">
    <property type="entry name" value="PIPLC_X_DOMAIN"/>
    <property type="match status" value="1"/>
</dbReference>
<accession>A0A0S4KJA2</accession>
<dbReference type="OMA" id="KHHWMTL"/>
<dbReference type="PROSITE" id="PS51704">
    <property type="entry name" value="GP_PDE"/>
    <property type="match status" value="1"/>
</dbReference>
<dbReference type="AlphaFoldDB" id="A0A0S4KJA2"/>
<evidence type="ECO:0000256" key="1">
    <source>
        <dbReference type="SAM" id="MobiDB-lite"/>
    </source>
</evidence>
<dbReference type="InterPro" id="IPR017946">
    <property type="entry name" value="PLC-like_Pdiesterase_TIM-brl"/>
</dbReference>
<dbReference type="PANTHER" id="PTHR46320:SF1">
    <property type="entry name" value="GLYCEROPHOSPHODIESTER PHOSPHODIESTERASE 1"/>
    <property type="match status" value="1"/>
</dbReference>
<dbReference type="GO" id="GO:0005886">
    <property type="term" value="C:plasma membrane"/>
    <property type="evidence" value="ECO:0007669"/>
    <property type="project" value="TreeGrafter"/>
</dbReference>
<dbReference type="GO" id="GO:0008889">
    <property type="term" value="F:glycerophosphodiester phosphodiesterase activity"/>
    <property type="evidence" value="ECO:0007669"/>
    <property type="project" value="TreeGrafter"/>
</dbReference>
<dbReference type="Gene3D" id="3.20.20.190">
    <property type="entry name" value="Phosphatidylinositol (PI) phosphodiesterase"/>
    <property type="match status" value="1"/>
</dbReference>
<evidence type="ECO:0000313" key="4">
    <source>
        <dbReference type="EMBL" id="CUI15249.1"/>
    </source>
</evidence>
<dbReference type="GO" id="GO:0006644">
    <property type="term" value="P:phospholipid metabolic process"/>
    <property type="evidence" value="ECO:0007669"/>
    <property type="project" value="TreeGrafter"/>
</dbReference>
<feature type="region of interest" description="Disordered" evidence="1">
    <location>
        <begin position="304"/>
        <end position="334"/>
    </location>
</feature>
<dbReference type="SUPFAM" id="SSF51695">
    <property type="entry name" value="PLC-like phosphodiesterases"/>
    <property type="match status" value="1"/>
</dbReference>
<protein>
    <submittedName>
        <fullName evidence="4">Glycerophosphoryl diester phosphodiesterase family protein, putative</fullName>
    </submittedName>
</protein>
<keyword evidence="5" id="KW-1185">Reference proteome</keyword>
<sequence>MKATLLGSGLLVAASWSYLRHVQLPVGPSRMHWGELVFGHRGCRFIPSIPENTLPAFQYALDNGANGIELDVRLSKDNEVVVFHDAYFNQHMKQTEPTKRVDQLDLFEIKQLSFECDPTNEVRIPTLEEIILYCREKQLKMLIEIKELERPRVCVDKVLELYRRYPEFMYQETTVIAFSPSVLYNLRSKDKNVAVGQLYSGEVIHAWVTTGAEKAPAIFALAPWFFDKIALIMQSKINPWVTGVSVVCPKYTLFSPKMRRMWHSRRIAVYCWGFSKPQECDEEMRTKGVMVACDDRHAEFATAKPPPNFDIFGDAERRAEEEANEARRRQQLSR</sequence>
<feature type="domain" description="GP-PDE" evidence="3">
    <location>
        <begin position="35"/>
        <end position="306"/>
    </location>
</feature>
<dbReference type="Proteomes" id="UP000051952">
    <property type="component" value="Unassembled WGS sequence"/>
</dbReference>
<evidence type="ECO:0000256" key="2">
    <source>
        <dbReference type="SAM" id="SignalP"/>
    </source>
</evidence>
<dbReference type="GO" id="GO:0006580">
    <property type="term" value="P:ethanolamine metabolic process"/>
    <property type="evidence" value="ECO:0007669"/>
    <property type="project" value="TreeGrafter"/>
</dbReference>
<keyword evidence="2" id="KW-0732">Signal</keyword>
<evidence type="ECO:0000259" key="3">
    <source>
        <dbReference type="PROSITE" id="PS51704"/>
    </source>
</evidence>
<feature type="signal peptide" evidence="2">
    <location>
        <begin position="1"/>
        <end position="17"/>
    </location>
</feature>
<dbReference type="GO" id="GO:0070291">
    <property type="term" value="P:N-acylethanolamine metabolic process"/>
    <property type="evidence" value="ECO:0007669"/>
    <property type="project" value="TreeGrafter"/>
</dbReference>
<dbReference type="InterPro" id="IPR030395">
    <property type="entry name" value="GP_PDE_dom"/>
</dbReference>
<dbReference type="PANTHER" id="PTHR46320">
    <property type="entry name" value="GLYCEROPHOSPHODIESTER PHOSPHODIESTERASE 1"/>
    <property type="match status" value="1"/>
</dbReference>
<feature type="chain" id="PRO_5006623310" evidence="2">
    <location>
        <begin position="18"/>
        <end position="334"/>
    </location>
</feature>
<feature type="compositionally biased region" description="Basic and acidic residues" evidence="1">
    <location>
        <begin position="314"/>
        <end position="328"/>
    </location>
</feature>
<dbReference type="OrthoDB" id="197419at2759"/>
<proteinExistence type="predicted"/>
<gene>
    <name evidence="4" type="ORF">BSAL_33430</name>
</gene>
<organism evidence="4 5">
    <name type="scientific">Bodo saltans</name>
    <name type="common">Flagellated protozoan</name>
    <dbReference type="NCBI Taxonomy" id="75058"/>
    <lineage>
        <taxon>Eukaryota</taxon>
        <taxon>Discoba</taxon>
        <taxon>Euglenozoa</taxon>
        <taxon>Kinetoplastea</taxon>
        <taxon>Metakinetoplastina</taxon>
        <taxon>Eubodonida</taxon>
        <taxon>Bodonidae</taxon>
        <taxon>Bodo</taxon>
    </lineage>
</organism>